<proteinExistence type="predicted"/>
<evidence type="ECO:0000313" key="1">
    <source>
        <dbReference type="EMBL" id="AAK46717.1"/>
    </source>
</evidence>
<name>Q8VJK5_MYCTO</name>
<reference evidence="1 2" key="1">
    <citation type="journal article" date="2002" name="J. Bacteriol.">
        <title>Whole-genome comparison of Mycobacterium tuberculosis clinical and laboratory strains.</title>
        <authorList>
            <person name="Fleischmann R.D."/>
            <person name="Alland D."/>
            <person name="Eisen J.A."/>
            <person name="Carpenter L."/>
            <person name="White O."/>
            <person name="Peterson J."/>
            <person name="DeBoy R."/>
            <person name="Dodson R."/>
            <person name="Gwinn M."/>
            <person name="Haft D."/>
            <person name="Hickey E."/>
            <person name="Kolonay J.F."/>
            <person name="Nelson W.C."/>
            <person name="Umayam L.A."/>
            <person name="Ermolaeva M."/>
            <person name="Salzberg S.L."/>
            <person name="Delcher A."/>
            <person name="Utterback T."/>
            <person name="Weidman J."/>
            <person name="Khouri H."/>
            <person name="Gill J."/>
            <person name="Mikula A."/>
            <person name="Bishai W."/>
            <person name="Jacobs Jr W.R.Jr."/>
            <person name="Venter J.C."/>
            <person name="Fraser C.M."/>
        </authorList>
    </citation>
    <scope>NUCLEOTIDE SEQUENCE [LARGE SCALE GENOMIC DNA]</scope>
    <source>
        <strain evidence="2">CDC 1551 / Oshkosh</strain>
    </source>
</reference>
<dbReference type="HOGENOM" id="CLU_2024185_0_0_11"/>
<protein>
    <submittedName>
        <fullName evidence="1">Uncharacterized protein</fullName>
    </submittedName>
</protein>
<organism evidence="1 2">
    <name type="scientific">Mycobacterium tuberculosis (strain CDC 1551 / Oshkosh)</name>
    <dbReference type="NCBI Taxonomy" id="83331"/>
    <lineage>
        <taxon>Bacteria</taxon>
        <taxon>Bacillati</taxon>
        <taxon>Actinomycetota</taxon>
        <taxon>Actinomycetes</taxon>
        <taxon>Mycobacteriales</taxon>
        <taxon>Mycobacteriaceae</taxon>
        <taxon>Mycobacterium</taxon>
        <taxon>Mycobacterium tuberculosis complex</taxon>
    </lineage>
</organism>
<accession>Q8VJK5</accession>
<dbReference type="AlphaFoldDB" id="Q8VJK5"/>
<gene>
    <name evidence="1" type="ordered locus">MT2423.1</name>
</gene>
<keyword evidence="2" id="KW-1185">Reference proteome</keyword>
<evidence type="ECO:0000313" key="2">
    <source>
        <dbReference type="Proteomes" id="UP000001020"/>
    </source>
</evidence>
<dbReference type="EMBL" id="AE000516">
    <property type="protein sequence ID" value="AAK46717.1"/>
    <property type="molecule type" value="Genomic_DNA"/>
</dbReference>
<dbReference type="KEGG" id="mtc:MT2423.1"/>
<sequence length="122" mass="12619">MSLYRATPDVPGSQRQLPDRRFCSRVGRGCAGLEAGVDLQKPSCRAKVGTATIADGEGQCCGRDERAVRTAGAALGSIESSGAPPWFGGAPVGRPGVQVLLSASSAQFSTRHQANSQVNGLY</sequence>
<dbReference type="Proteomes" id="UP000001020">
    <property type="component" value="Chromosome"/>
</dbReference>